<feature type="domain" description="C2H2-type" evidence="13">
    <location>
        <begin position="538"/>
        <end position="565"/>
    </location>
</feature>
<dbReference type="Ensembl" id="ENSLLET00000037653.1">
    <property type="protein sequence ID" value="ENSLLEP00000036252.1"/>
    <property type="gene ID" value="ENSLLEG00000022972.1"/>
</dbReference>
<evidence type="ECO:0000313" key="14">
    <source>
        <dbReference type="Ensembl" id="ENSLLEP00000036252.1"/>
    </source>
</evidence>
<dbReference type="SUPFAM" id="SSF57667">
    <property type="entry name" value="beta-beta-alpha zinc fingers"/>
    <property type="match status" value="6"/>
</dbReference>
<dbReference type="PROSITE" id="PS50157">
    <property type="entry name" value="ZINC_FINGER_C2H2_2"/>
    <property type="match status" value="10"/>
</dbReference>
<evidence type="ECO:0000256" key="6">
    <source>
        <dbReference type="ARBA" id="ARBA00022771"/>
    </source>
</evidence>
<evidence type="ECO:0000256" key="10">
    <source>
        <dbReference type="ARBA" id="ARBA00023163"/>
    </source>
</evidence>
<keyword evidence="9" id="KW-0238">DNA-binding</keyword>
<keyword evidence="15" id="KW-1185">Reference proteome</keyword>
<dbReference type="InterPro" id="IPR013087">
    <property type="entry name" value="Znf_C2H2_type"/>
</dbReference>
<feature type="domain" description="C2H2-type" evidence="13">
    <location>
        <begin position="650"/>
        <end position="677"/>
    </location>
</feature>
<feature type="domain" description="C2H2-type" evidence="13">
    <location>
        <begin position="399"/>
        <end position="426"/>
    </location>
</feature>
<dbReference type="Pfam" id="PF00096">
    <property type="entry name" value="zf-C2H2"/>
    <property type="match status" value="9"/>
</dbReference>
<feature type="domain" description="C2H2-type" evidence="13">
    <location>
        <begin position="566"/>
        <end position="593"/>
    </location>
</feature>
<keyword evidence="6 12" id="KW-0863">Zinc-finger</keyword>
<reference evidence="14" key="1">
    <citation type="submission" date="2025-08" db="UniProtKB">
        <authorList>
            <consortium name="Ensembl"/>
        </authorList>
    </citation>
    <scope>IDENTIFICATION</scope>
</reference>
<dbReference type="Proteomes" id="UP000694569">
    <property type="component" value="Unplaced"/>
</dbReference>
<dbReference type="Gene3D" id="3.30.160.60">
    <property type="entry name" value="Classic Zinc Finger"/>
    <property type="match status" value="9"/>
</dbReference>
<comment type="similarity">
    <text evidence="3">Belongs to the krueppel C2H2-type zinc-finger protein family.</text>
</comment>
<evidence type="ECO:0000256" key="3">
    <source>
        <dbReference type="ARBA" id="ARBA00006991"/>
    </source>
</evidence>
<evidence type="ECO:0000256" key="12">
    <source>
        <dbReference type="PROSITE-ProRule" id="PRU00042"/>
    </source>
</evidence>
<dbReference type="OrthoDB" id="6355685at2759"/>
<dbReference type="GO" id="GO:0005694">
    <property type="term" value="C:chromosome"/>
    <property type="evidence" value="ECO:0007669"/>
    <property type="project" value="UniProtKB-ARBA"/>
</dbReference>
<dbReference type="SMART" id="SM00355">
    <property type="entry name" value="ZnF_C2H2"/>
    <property type="match status" value="10"/>
</dbReference>
<dbReference type="PROSITE" id="PS00028">
    <property type="entry name" value="ZINC_FINGER_C2H2_1"/>
    <property type="match status" value="10"/>
</dbReference>
<proteinExistence type="inferred from homology"/>
<dbReference type="FunFam" id="3.30.160.60:FF:001732">
    <property type="entry name" value="Zgc:162936"/>
    <property type="match status" value="1"/>
</dbReference>
<dbReference type="GO" id="GO:0008270">
    <property type="term" value="F:zinc ion binding"/>
    <property type="evidence" value="ECO:0007669"/>
    <property type="project" value="UniProtKB-KW"/>
</dbReference>
<feature type="domain" description="C2H2-type" evidence="13">
    <location>
        <begin position="482"/>
        <end position="509"/>
    </location>
</feature>
<dbReference type="InterPro" id="IPR036236">
    <property type="entry name" value="Znf_C2H2_sf"/>
</dbReference>
<evidence type="ECO:0000259" key="13">
    <source>
        <dbReference type="PROSITE" id="PS50157"/>
    </source>
</evidence>
<evidence type="ECO:0000256" key="5">
    <source>
        <dbReference type="ARBA" id="ARBA00022737"/>
    </source>
</evidence>
<feature type="domain" description="C2H2-type" evidence="13">
    <location>
        <begin position="622"/>
        <end position="649"/>
    </location>
</feature>
<reference evidence="14" key="2">
    <citation type="submission" date="2025-09" db="UniProtKB">
        <authorList>
            <consortium name="Ensembl"/>
        </authorList>
    </citation>
    <scope>IDENTIFICATION</scope>
</reference>
<evidence type="ECO:0000256" key="11">
    <source>
        <dbReference type="ARBA" id="ARBA00023242"/>
    </source>
</evidence>
<keyword evidence="4" id="KW-0479">Metal-binding</keyword>
<dbReference type="FunFam" id="3.30.160.60:FF:000180">
    <property type="entry name" value="Zinc finger protein 689"/>
    <property type="match status" value="1"/>
</dbReference>
<dbReference type="FunFam" id="3.30.160.60:FF:002343">
    <property type="entry name" value="Zinc finger protein 33A"/>
    <property type="match status" value="1"/>
</dbReference>
<keyword evidence="11" id="KW-0539">Nucleus</keyword>
<organism evidence="14 15">
    <name type="scientific">Leptobrachium leishanense</name>
    <name type="common">Leishan spiny toad</name>
    <dbReference type="NCBI Taxonomy" id="445787"/>
    <lineage>
        <taxon>Eukaryota</taxon>
        <taxon>Metazoa</taxon>
        <taxon>Chordata</taxon>
        <taxon>Craniata</taxon>
        <taxon>Vertebrata</taxon>
        <taxon>Euteleostomi</taxon>
        <taxon>Amphibia</taxon>
        <taxon>Batrachia</taxon>
        <taxon>Anura</taxon>
        <taxon>Pelobatoidea</taxon>
        <taxon>Megophryidae</taxon>
        <taxon>Leptobrachium</taxon>
    </lineage>
</organism>
<name>A0A8C5WGD3_9ANUR</name>
<evidence type="ECO:0000256" key="8">
    <source>
        <dbReference type="ARBA" id="ARBA00023015"/>
    </source>
</evidence>
<keyword evidence="7" id="KW-0862">Zinc</keyword>
<evidence type="ECO:0000256" key="1">
    <source>
        <dbReference type="ARBA" id="ARBA00003767"/>
    </source>
</evidence>
<dbReference type="FunFam" id="3.30.160.60:FF:000506">
    <property type="entry name" value="Zinc finger protein 23"/>
    <property type="match status" value="1"/>
</dbReference>
<comment type="subcellular location">
    <subcellularLocation>
        <location evidence="2">Nucleus</location>
    </subcellularLocation>
</comment>
<feature type="domain" description="C2H2-type" evidence="13">
    <location>
        <begin position="594"/>
        <end position="621"/>
    </location>
</feature>
<protein>
    <recommendedName>
        <fullName evidence="13">C2H2-type domain-containing protein</fullName>
    </recommendedName>
</protein>
<accession>A0A8C5WGD3</accession>
<dbReference type="PANTHER" id="PTHR24404:SF41">
    <property type="entry name" value="ZINC FINGER PROTEIN 613"/>
    <property type="match status" value="1"/>
</dbReference>
<dbReference type="PANTHER" id="PTHR24404">
    <property type="entry name" value="ZINC FINGER PROTEIN"/>
    <property type="match status" value="1"/>
</dbReference>
<dbReference type="InterPro" id="IPR050589">
    <property type="entry name" value="Ikaros_C2H2-ZF"/>
</dbReference>
<evidence type="ECO:0000256" key="7">
    <source>
        <dbReference type="ARBA" id="ARBA00022833"/>
    </source>
</evidence>
<dbReference type="GO" id="GO:0003700">
    <property type="term" value="F:DNA-binding transcription factor activity"/>
    <property type="evidence" value="ECO:0007669"/>
    <property type="project" value="TreeGrafter"/>
</dbReference>
<evidence type="ECO:0000313" key="15">
    <source>
        <dbReference type="Proteomes" id="UP000694569"/>
    </source>
</evidence>
<dbReference type="GO" id="GO:0005634">
    <property type="term" value="C:nucleus"/>
    <property type="evidence" value="ECO:0007669"/>
    <property type="project" value="UniProtKB-SubCell"/>
</dbReference>
<sequence>MMDSHQMVENILNITLEIIFLLTGEDYIVVKKPDDHDADNRTHVLEELCRTQSPGMEFTTPFPFHDGVDKKILDLTNKIIDLLNREVSLRCEDVALFFSVEEWQYIEGHKDVYKNIIMEDHKPPGSYGEPEDRFIPAKFISSSSPESAKKDDFVFKSKKAGDVLVGKASKNPYKQVGKGIGKMSLCVDVDLSDLYVPSAYSLTKYPTSDVVEEPALSEDCNIYIPVDHMQSGYTSADAIHESAYGGYLFDAGIYTSSKHTKYHMSTKDEPITSDVERYLSQPDMYRPLGQSQKEYTSAHIKEESASFEELSDDNMAEYSFPSLEEEISGEEISLGINSVMSQTLPECSSYNESYGKVSSDTQRLNIKTPVSSLFEVGKQFIYDSVSASHHRSLHTQSLFPCLECQKCFVSMSDLTKHQRFHRQEKPTCSQCGVCFTSHVQEVEHMVLHKRNRPFSCSECEKSYTKKSHLDRHAKIHTGEKPYSCYDCGRYFAYSEHYVAHQRIHTGDKPYACTECGKGFSLRGNLIRHKRLHTGEKQFACSECGKSFSREESLIRHQITHTGVKRFKCSECGKCFNYNSSLVQHQSIHTGVKRFKCSECGKCFSQNGNLLRHQRTHTGERPFPCTDCGKRFSLKAVLDKHKRIHTGEKPFPCPVCARHFRRRSHLKRHMHTHVGDNINVFVQPQKPNYRQ</sequence>
<dbReference type="FunFam" id="3.30.160.60:FF:001787">
    <property type="entry name" value="Zinc finger protein 619"/>
    <property type="match status" value="1"/>
</dbReference>
<keyword evidence="8" id="KW-0805">Transcription regulation</keyword>
<evidence type="ECO:0000256" key="2">
    <source>
        <dbReference type="ARBA" id="ARBA00004123"/>
    </source>
</evidence>
<dbReference type="GO" id="GO:0006357">
    <property type="term" value="P:regulation of transcription by RNA polymerase II"/>
    <property type="evidence" value="ECO:0007669"/>
    <property type="project" value="TreeGrafter"/>
</dbReference>
<dbReference type="AlphaFoldDB" id="A0A8C5WGD3"/>
<dbReference type="FunFam" id="3.30.160.60:FF:000912">
    <property type="entry name" value="Zinc finger protein 660"/>
    <property type="match status" value="1"/>
</dbReference>
<dbReference type="GeneTree" id="ENSGT01150000286944"/>
<feature type="domain" description="C2H2-type" evidence="13">
    <location>
        <begin position="510"/>
        <end position="537"/>
    </location>
</feature>
<keyword evidence="10" id="KW-0804">Transcription</keyword>
<dbReference type="FunFam" id="3.30.160.60:FF:000414">
    <property type="entry name" value="Zinc finger protein 398"/>
    <property type="match status" value="1"/>
</dbReference>
<feature type="domain" description="C2H2-type" evidence="13">
    <location>
        <begin position="454"/>
        <end position="481"/>
    </location>
</feature>
<dbReference type="GO" id="GO:0045893">
    <property type="term" value="P:positive regulation of DNA-templated transcription"/>
    <property type="evidence" value="ECO:0007669"/>
    <property type="project" value="UniProtKB-ARBA"/>
</dbReference>
<evidence type="ECO:0000256" key="4">
    <source>
        <dbReference type="ARBA" id="ARBA00022723"/>
    </source>
</evidence>
<dbReference type="GO" id="GO:0000978">
    <property type="term" value="F:RNA polymerase II cis-regulatory region sequence-specific DNA binding"/>
    <property type="evidence" value="ECO:0007669"/>
    <property type="project" value="TreeGrafter"/>
</dbReference>
<comment type="function">
    <text evidence="1">May be involved in transcriptional regulation.</text>
</comment>
<feature type="domain" description="C2H2-type" evidence="13">
    <location>
        <begin position="426"/>
        <end position="453"/>
    </location>
</feature>
<dbReference type="FunFam" id="3.30.160.60:FF:000478">
    <property type="entry name" value="Zinc finger protein 133"/>
    <property type="match status" value="1"/>
</dbReference>
<evidence type="ECO:0000256" key="9">
    <source>
        <dbReference type="ARBA" id="ARBA00023125"/>
    </source>
</evidence>
<keyword evidence="5" id="KW-0677">Repeat</keyword>